<sequence length="195" mass="22505">MKKILFLIAATFAIIGCNNKKKAEVFPVVVEKYTNEQASKAFKDLKWGMTVEEMIDLGYISVKDTSKWVIPLKYNKIGTVEFDDVSIMTHNNKLFAVIFHEYIEGFNSSVRKLNDVKILFNAKYGTPDFESEVCEDSLEFEKEAILYSWNIKYKKIEGTIEKSQSDMFFVNVVIEDTITRHLHDSIAIAYQSQDI</sequence>
<organism evidence="4 12">
    <name type="scientific">Bacteroides uniformis</name>
    <dbReference type="NCBI Taxonomy" id="820"/>
    <lineage>
        <taxon>Bacteria</taxon>
        <taxon>Pseudomonadati</taxon>
        <taxon>Bacteroidota</taxon>
        <taxon>Bacteroidia</taxon>
        <taxon>Bacteroidales</taxon>
        <taxon>Bacteroidaceae</taxon>
        <taxon>Bacteroides</taxon>
    </lineage>
</organism>
<evidence type="ECO:0000313" key="6">
    <source>
        <dbReference type="EMBL" id="RGJ89874.1"/>
    </source>
</evidence>
<protein>
    <recommendedName>
        <fullName evidence="13">Lipoprotein</fullName>
    </recommendedName>
</protein>
<reference evidence="1 7" key="1">
    <citation type="submission" date="2015-09" db="EMBL/GenBank/DDBJ databases">
        <authorList>
            <consortium name="Pathogen Informatics"/>
        </authorList>
    </citation>
    <scope>NUCLEOTIDE SEQUENCE [LARGE SCALE GENOMIC DNA]</scope>
    <source>
        <strain evidence="1 7">2789STDY5834847</strain>
    </source>
</reference>
<dbReference type="Proteomes" id="UP000095614">
    <property type="component" value="Unassembled WGS sequence"/>
</dbReference>
<dbReference type="PROSITE" id="PS51257">
    <property type="entry name" value="PROKAR_LIPOPROTEIN"/>
    <property type="match status" value="1"/>
</dbReference>
<dbReference type="Proteomes" id="UP001218502">
    <property type="component" value="Unassembled WGS sequence"/>
</dbReference>
<dbReference type="EMBL" id="WCTL01000025">
    <property type="protein sequence ID" value="KAB4230622.1"/>
    <property type="molecule type" value="Genomic_DNA"/>
</dbReference>
<dbReference type="EMBL" id="MNQU01000205">
    <property type="protein sequence ID" value="OKZ33809.1"/>
    <property type="molecule type" value="Genomic_DNA"/>
</dbReference>
<dbReference type="PATRIC" id="fig|820.27.peg.2152"/>
<evidence type="ECO:0000313" key="3">
    <source>
        <dbReference type="EMBL" id="KAB4230622.1"/>
    </source>
</evidence>
<evidence type="ECO:0000313" key="5">
    <source>
        <dbReference type="EMBL" id="OKZ33809.1"/>
    </source>
</evidence>
<dbReference type="OrthoDB" id="9953759at2"/>
<evidence type="ECO:0000313" key="12">
    <source>
        <dbReference type="Proteomes" id="UP001218502"/>
    </source>
</evidence>
<evidence type="ECO:0000313" key="11">
    <source>
        <dbReference type="Proteomes" id="UP000462376"/>
    </source>
</evidence>
<dbReference type="Proteomes" id="UP000462376">
    <property type="component" value="Unassembled WGS sequence"/>
</dbReference>
<dbReference type="AlphaFoldDB" id="A0A139K646"/>
<dbReference type="EMBL" id="CZAF01000011">
    <property type="protein sequence ID" value="CUP43998.1"/>
    <property type="molecule type" value="Genomic_DNA"/>
</dbReference>
<evidence type="ECO:0000313" key="10">
    <source>
        <dbReference type="Proteomes" id="UP000432488"/>
    </source>
</evidence>
<gene>
    <name evidence="5" type="ORF">BHV79_08540</name>
    <name evidence="6" type="ORF">DXD40_17265</name>
    <name evidence="1" type="ORF">ERS852462_03615</name>
    <name evidence="3" type="ORF">GAP47_19185</name>
    <name evidence="2" type="ORF">GAQ56_20545</name>
    <name evidence="4" type="ORF">POY80_13410</name>
</gene>
<reference evidence="4" key="5">
    <citation type="submission" date="2022-10" db="EMBL/GenBank/DDBJ databases">
        <title>Human gut microbiome strain richness.</title>
        <authorList>
            <person name="Chen-Liaw A."/>
        </authorList>
    </citation>
    <scope>NUCLEOTIDE SEQUENCE</scope>
    <source>
        <strain evidence="4">A1_m1001262Bd0_191120</strain>
    </source>
</reference>
<evidence type="ECO:0000313" key="8">
    <source>
        <dbReference type="Proteomes" id="UP000186549"/>
    </source>
</evidence>
<evidence type="ECO:0000313" key="1">
    <source>
        <dbReference type="EMBL" id="CUP43998.1"/>
    </source>
</evidence>
<reference evidence="6 9" key="3">
    <citation type="submission" date="2018-08" db="EMBL/GenBank/DDBJ databases">
        <title>A genome reference for cultivated species of the human gut microbiota.</title>
        <authorList>
            <person name="Zou Y."/>
            <person name="Xue W."/>
            <person name="Luo G."/>
        </authorList>
    </citation>
    <scope>NUCLEOTIDE SEQUENCE [LARGE SCALE GENOMIC DNA]</scope>
    <source>
        <strain evidence="6 9">TM04-30</strain>
    </source>
</reference>
<accession>A0A139K646</accession>
<proteinExistence type="predicted"/>
<evidence type="ECO:0000313" key="2">
    <source>
        <dbReference type="EMBL" id="KAB4087110.1"/>
    </source>
</evidence>
<dbReference type="Proteomes" id="UP000186549">
    <property type="component" value="Unassembled WGS sequence"/>
</dbReference>
<evidence type="ECO:0000313" key="9">
    <source>
        <dbReference type="Proteomes" id="UP000260844"/>
    </source>
</evidence>
<dbReference type="EMBL" id="JAQNQY010000014">
    <property type="protein sequence ID" value="MDC1753440.1"/>
    <property type="molecule type" value="Genomic_DNA"/>
</dbReference>
<evidence type="ECO:0000313" key="4">
    <source>
        <dbReference type="EMBL" id="MDC1753440.1"/>
    </source>
</evidence>
<dbReference type="Proteomes" id="UP000432488">
    <property type="component" value="Unassembled WGS sequence"/>
</dbReference>
<reference evidence="10 11" key="4">
    <citation type="journal article" date="2019" name="Nat. Med.">
        <title>A library of human gut bacterial isolates paired with longitudinal multiomics data enables mechanistic microbiome research.</title>
        <authorList>
            <person name="Poyet M."/>
            <person name="Groussin M."/>
            <person name="Gibbons S.M."/>
            <person name="Avila-Pacheco J."/>
            <person name="Jiang X."/>
            <person name="Kearney S.M."/>
            <person name="Perrotta A.R."/>
            <person name="Berdy B."/>
            <person name="Zhao S."/>
            <person name="Lieberman T.D."/>
            <person name="Swanson P.K."/>
            <person name="Smith M."/>
            <person name="Roesemann S."/>
            <person name="Alexander J.E."/>
            <person name="Rich S.A."/>
            <person name="Livny J."/>
            <person name="Vlamakis H."/>
            <person name="Clish C."/>
            <person name="Bullock K."/>
            <person name="Deik A."/>
            <person name="Scott J."/>
            <person name="Pierce K.A."/>
            <person name="Xavier R.J."/>
            <person name="Alm E.J."/>
        </authorList>
    </citation>
    <scope>NUCLEOTIDE SEQUENCE [LARGE SCALE GENOMIC DNA]</scope>
    <source>
        <strain evidence="2 10">BIOML-A42</strain>
        <strain evidence="3 11">BIOML-A5</strain>
    </source>
</reference>
<reference evidence="5 8" key="2">
    <citation type="journal article" date="2016" name="Nat. Biotechnol.">
        <title>Measurement of bacterial replication rates in microbial communities.</title>
        <authorList>
            <person name="Brown C.T."/>
            <person name="Olm M.R."/>
            <person name="Thomas B.C."/>
            <person name="Banfield J.F."/>
        </authorList>
    </citation>
    <scope>NUCLEOTIDE SEQUENCE [LARGE SCALE GENOMIC DNA]</scope>
    <source>
        <strain evidence="5">45_41</strain>
    </source>
</reference>
<dbReference type="RefSeq" id="WP_022400759.1">
    <property type="nucleotide sequence ID" value="NZ_BAABZM010000001.1"/>
</dbReference>
<evidence type="ECO:0000313" key="7">
    <source>
        <dbReference type="Proteomes" id="UP000095614"/>
    </source>
</evidence>
<dbReference type="Proteomes" id="UP000260844">
    <property type="component" value="Unassembled WGS sequence"/>
</dbReference>
<dbReference type="EMBL" id="QSPV01000021">
    <property type="protein sequence ID" value="RGJ89874.1"/>
    <property type="molecule type" value="Genomic_DNA"/>
</dbReference>
<evidence type="ECO:0008006" key="13">
    <source>
        <dbReference type="Google" id="ProtNLM"/>
    </source>
</evidence>
<name>A0A139K646_BACUN</name>
<dbReference type="EMBL" id="WCUV01000020">
    <property type="protein sequence ID" value="KAB4087110.1"/>
    <property type="molecule type" value="Genomic_DNA"/>
</dbReference>